<evidence type="ECO:0000256" key="1">
    <source>
        <dbReference type="SAM" id="SignalP"/>
    </source>
</evidence>
<keyword evidence="3" id="KW-1185">Reference proteome</keyword>
<protein>
    <submittedName>
        <fullName evidence="4">Secreted protein</fullName>
    </submittedName>
</protein>
<evidence type="ECO:0000313" key="2">
    <source>
        <dbReference type="EMBL" id="VDP04906.1"/>
    </source>
</evidence>
<evidence type="ECO:0000313" key="4">
    <source>
        <dbReference type="WBParaSite" id="SBAD_0000479401-mRNA-1"/>
    </source>
</evidence>
<keyword evidence="1" id="KW-0732">Signal</keyword>
<evidence type="ECO:0000313" key="3">
    <source>
        <dbReference type="Proteomes" id="UP000270296"/>
    </source>
</evidence>
<accession>A0A183ILV3</accession>
<dbReference type="AlphaFoldDB" id="A0A183ILV3"/>
<reference evidence="2 3" key="2">
    <citation type="submission" date="2018-11" db="EMBL/GenBank/DDBJ databases">
        <authorList>
            <consortium name="Pathogen Informatics"/>
        </authorList>
    </citation>
    <scope>NUCLEOTIDE SEQUENCE [LARGE SCALE GENOMIC DNA]</scope>
</reference>
<sequence>MTCRLTKSLCAATLGLLLVVARPVNGIGVPASLAQTLRDTFGAGGGSASKDNLTRHIASWASMAGGEDSVHKIEKILNLIEHKPDEGKREH</sequence>
<dbReference type="EMBL" id="UZAM01008425">
    <property type="protein sequence ID" value="VDP04906.1"/>
    <property type="molecule type" value="Genomic_DNA"/>
</dbReference>
<feature type="chain" id="PRO_5043140066" evidence="1">
    <location>
        <begin position="27"/>
        <end position="91"/>
    </location>
</feature>
<gene>
    <name evidence="2" type="ORF">SBAD_LOCUS4599</name>
</gene>
<dbReference type="Proteomes" id="UP000270296">
    <property type="component" value="Unassembled WGS sequence"/>
</dbReference>
<name>A0A183ILV3_9BILA</name>
<proteinExistence type="predicted"/>
<feature type="signal peptide" evidence="1">
    <location>
        <begin position="1"/>
        <end position="26"/>
    </location>
</feature>
<organism evidence="4">
    <name type="scientific">Soboliphyme baturini</name>
    <dbReference type="NCBI Taxonomy" id="241478"/>
    <lineage>
        <taxon>Eukaryota</taxon>
        <taxon>Metazoa</taxon>
        <taxon>Ecdysozoa</taxon>
        <taxon>Nematoda</taxon>
        <taxon>Enoplea</taxon>
        <taxon>Dorylaimia</taxon>
        <taxon>Dioctophymatida</taxon>
        <taxon>Dioctophymatoidea</taxon>
        <taxon>Soboliphymatidae</taxon>
        <taxon>Soboliphyme</taxon>
    </lineage>
</organism>
<reference evidence="4" key="1">
    <citation type="submission" date="2016-06" db="UniProtKB">
        <authorList>
            <consortium name="WormBaseParasite"/>
        </authorList>
    </citation>
    <scope>IDENTIFICATION</scope>
</reference>
<dbReference type="WBParaSite" id="SBAD_0000479401-mRNA-1">
    <property type="protein sequence ID" value="SBAD_0000479401-mRNA-1"/>
    <property type="gene ID" value="SBAD_0000479401"/>
</dbReference>